<gene>
    <name evidence="2" type="ORF">E1298_33470</name>
</gene>
<dbReference type="OrthoDB" id="3540777at2"/>
<accession>A0A4R5APY4</accession>
<evidence type="ECO:0000313" key="2">
    <source>
        <dbReference type="EMBL" id="TDD73696.1"/>
    </source>
</evidence>
<proteinExistence type="predicted"/>
<evidence type="ECO:0000313" key="3">
    <source>
        <dbReference type="Proteomes" id="UP000294513"/>
    </source>
</evidence>
<organism evidence="2 3">
    <name type="scientific">Actinomadura rubrisoli</name>
    <dbReference type="NCBI Taxonomy" id="2530368"/>
    <lineage>
        <taxon>Bacteria</taxon>
        <taxon>Bacillati</taxon>
        <taxon>Actinomycetota</taxon>
        <taxon>Actinomycetes</taxon>
        <taxon>Streptosporangiales</taxon>
        <taxon>Thermomonosporaceae</taxon>
        <taxon>Actinomadura</taxon>
    </lineage>
</organism>
<protein>
    <submittedName>
        <fullName evidence="2">Uncharacterized protein</fullName>
    </submittedName>
</protein>
<keyword evidence="3" id="KW-1185">Reference proteome</keyword>
<feature type="compositionally biased region" description="Basic and acidic residues" evidence="1">
    <location>
        <begin position="120"/>
        <end position="135"/>
    </location>
</feature>
<feature type="region of interest" description="Disordered" evidence="1">
    <location>
        <begin position="99"/>
        <end position="150"/>
    </location>
</feature>
<dbReference type="AlphaFoldDB" id="A0A4R5APY4"/>
<reference evidence="2 3" key="1">
    <citation type="submission" date="2019-03" db="EMBL/GenBank/DDBJ databases">
        <title>Draft genome sequences of novel Actinobacteria.</title>
        <authorList>
            <person name="Sahin N."/>
            <person name="Ay H."/>
            <person name="Saygin H."/>
        </authorList>
    </citation>
    <scope>NUCLEOTIDE SEQUENCE [LARGE SCALE GENOMIC DNA]</scope>
    <source>
        <strain evidence="2 3">H3C3</strain>
    </source>
</reference>
<evidence type="ECO:0000256" key="1">
    <source>
        <dbReference type="SAM" id="MobiDB-lite"/>
    </source>
</evidence>
<dbReference type="RefSeq" id="WP_131900454.1">
    <property type="nucleotide sequence ID" value="NZ_SMKU01000250.1"/>
</dbReference>
<dbReference type="Proteomes" id="UP000294513">
    <property type="component" value="Unassembled WGS sequence"/>
</dbReference>
<sequence length="150" mass="15399">MNEQPGDVLDEAAKLFDALRRRMGGGGTGGGTGADAGDVWGRATAEDPHIATGAPECRNCPICRAIAIQRESGADVGRHVREAGQSLLAAALDVVAAFDRTRGSRPPEASPGPRTGTSERSGRSPRDGRPERPEPGDAWSAATGGSIDIG</sequence>
<name>A0A4R5APY4_9ACTN</name>
<dbReference type="EMBL" id="SMKU01000250">
    <property type="protein sequence ID" value="TDD73696.1"/>
    <property type="molecule type" value="Genomic_DNA"/>
</dbReference>
<comment type="caution">
    <text evidence="2">The sequence shown here is derived from an EMBL/GenBank/DDBJ whole genome shotgun (WGS) entry which is preliminary data.</text>
</comment>